<comment type="caution">
    <text evidence="1">The sequence shown here is derived from an EMBL/GenBank/DDBJ whole genome shotgun (WGS) entry which is preliminary data.</text>
</comment>
<accession>A0A9P5PF58</accession>
<evidence type="ECO:0000313" key="2">
    <source>
        <dbReference type="Proteomes" id="UP000772434"/>
    </source>
</evidence>
<sequence length="116" mass="12628">MAGENASSIASYEHMKAGAAIACGTVSGSDELEKFPERLPAVTEVAVLIPDLEGYEVALKKFLGQVPNVKTLVLNWATNARILAEIIYILFQQCPLLHTLDVAAMSKHNDWDSKDI</sequence>
<proteinExistence type="predicted"/>
<keyword evidence="2" id="KW-1185">Reference proteome</keyword>
<dbReference type="Proteomes" id="UP000772434">
    <property type="component" value="Unassembled WGS sequence"/>
</dbReference>
<reference evidence="1" key="1">
    <citation type="submission" date="2020-11" db="EMBL/GenBank/DDBJ databases">
        <authorList>
            <consortium name="DOE Joint Genome Institute"/>
            <person name="Ahrendt S."/>
            <person name="Riley R."/>
            <person name="Andreopoulos W."/>
            <person name="Labutti K."/>
            <person name="Pangilinan J."/>
            <person name="Ruiz-Duenas F.J."/>
            <person name="Barrasa J.M."/>
            <person name="Sanchez-Garcia M."/>
            <person name="Camarero S."/>
            <person name="Miyauchi S."/>
            <person name="Serrano A."/>
            <person name="Linde D."/>
            <person name="Babiker R."/>
            <person name="Drula E."/>
            <person name="Ayuso-Fernandez I."/>
            <person name="Pacheco R."/>
            <person name="Padilla G."/>
            <person name="Ferreira P."/>
            <person name="Barriuso J."/>
            <person name="Kellner H."/>
            <person name="Castanera R."/>
            <person name="Alfaro M."/>
            <person name="Ramirez L."/>
            <person name="Pisabarro A.G."/>
            <person name="Kuo A."/>
            <person name="Tritt A."/>
            <person name="Lipzen A."/>
            <person name="He G."/>
            <person name="Yan M."/>
            <person name="Ng V."/>
            <person name="Cullen D."/>
            <person name="Martin F."/>
            <person name="Rosso M.-N."/>
            <person name="Henrissat B."/>
            <person name="Hibbett D."/>
            <person name="Martinez A.T."/>
            <person name="Grigoriev I.V."/>
        </authorList>
    </citation>
    <scope>NUCLEOTIDE SEQUENCE</scope>
    <source>
        <strain evidence="1">AH 40177</strain>
    </source>
</reference>
<dbReference type="EMBL" id="JADNRY010000219">
    <property type="protein sequence ID" value="KAF9060970.1"/>
    <property type="molecule type" value="Genomic_DNA"/>
</dbReference>
<organism evidence="1 2">
    <name type="scientific">Rhodocollybia butyracea</name>
    <dbReference type="NCBI Taxonomy" id="206335"/>
    <lineage>
        <taxon>Eukaryota</taxon>
        <taxon>Fungi</taxon>
        <taxon>Dikarya</taxon>
        <taxon>Basidiomycota</taxon>
        <taxon>Agaricomycotina</taxon>
        <taxon>Agaricomycetes</taxon>
        <taxon>Agaricomycetidae</taxon>
        <taxon>Agaricales</taxon>
        <taxon>Marasmiineae</taxon>
        <taxon>Omphalotaceae</taxon>
        <taxon>Rhodocollybia</taxon>
    </lineage>
</organism>
<evidence type="ECO:0000313" key="1">
    <source>
        <dbReference type="EMBL" id="KAF9060970.1"/>
    </source>
</evidence>
<protein>
    <submittedName>
        <fullName evidence="1">Uncharacterized protein</fullName>
    </submittedName>
</protein>
<name>A0A9P5PF58_9AGAR</name>
<dbReference type="AlphaFoldDB" id="A0A9P5PF58"/>
<gene>
    <name evidence="1" type="ORF">BDP27DRAFT_1370047</name>
</gene>